<feature type="compositionally biased region" description="Low complexity" evidence="5">
    <location>
        <begin position="45"/>
        <end position="73"/>
    </location>
</feature>
<dbReference type="PANTHER" id="PTHR24071">
    <property type="entry name" value="RAN GTPASE"/>
    <property type="match status" value="1"/>
</dbReference>
<dbReference type="InterPro" id="IPR027417">
    <property type="entry name" value="P-loop_NTPase"/>
</dbReference>
<name>A0A1D2M749_ORCCI</name>
<keyword evidence="1" id="KW-0813">Transport</keyword>
<sequence length="296" mass="33373">MAPIKVVSTSTAVKSFFSSRRTRSMASPVKLTKFTSLSSPPWTTLPVPRRSPRLSSRGSPQLRRSPRLSSHQPPAEKIPSPRRKLKPKIQMSHSWNCLIVGNGGVGKSTFIKKSIGDPFRSTYKRTTSKEKSKCFPISFSSTRGWLTFNVYDTVGKEGSRVLHKNVNADRDCGIIMFDLMSESSYIKKVKWYAGLKYNFAERAAKGRLCSMVLVGTKDDLEGPQKLNADGIRKHHGLQMEFVNISSVSNQNLHHPFLMLARDLLGDKNLEFLPIKDRHKKLLERQMCNVGILDIPK</sequence>
<evidence type="ECO:0000256" key="1">
    <source>
        <dbReference type="ARBA" id="ARBA00022448"/>
    </source>
</evidence>
<dbReference type="GO" id="GO:0000054">
    <property type="term" value="P:ribosomal subunit export from nucleus"/>
    <property type="evidence" value="ECO:0007669"/>
    <property type="project" value="TreeGrafter"/>
</dbReference>
<keyword evidence="3" id="KW-0653">Protein transport</keyword>
<dbReference type="SUPFAM" id="SSF52540">
    <property type="entry name" value="P-loop containing nucleoside triphosphate hydrolases"/>
    <property type="match status" value="1"/>
</dbReference>
<dbReference type="GO" id="GO:0005737">
    <property type="term" value="C:cytoplasm"/>
    <property type="evidence" value="ECO:0007669"/>
    <property type="project" value="TreeGrafter"/>
</dbReference>
<dbReference type="EMBL" id="LJIJ01003181">
    <property type="protein sequence ID" value="ODM88788.1"/>
    <property type="molecule type" value="Genomic_DNA"/>
</dbReference>
<dbReference type="GO" id="GO:0005634">
    <property type="term" value="C:nucleus"/>
    <property type="evidence" value="ECO:0007669"/>
    <property type="project" value="TreeGrafter"/>
</dbReference>
<dbReference type="Proteomes" id="UP000094527">
    <property type="component" value="Unassembled WGS sequence"/>
</dbReference>
<dbReference type="GO" id="GO:0005525">
    <property type="term" value="F:GTP binding"/>
    <property type="evidence" value="ECO:0007669"/>
    <property type="project" value="UniProtKB-KW"/>
</dbReference>
<keyword evidence="4" id="KW-0342">GTP-binding</keyword>
<dbReference type="AlphaFoldDB" id="A0A1D2M749"/>
<dbReference type="GO" id="GO:0003924">
    <property type="term" value="F:GTPase activity"/>
    <property type="evidence" value="ECO:0007669"/>
    <property type="project" value="InterPro"/>
</dbReference>
<keyword evidence="7" id="KW-1185">Reference proteome</keyword>
<evidence type="ECO:0000313" key="7">
    <source>
        <dbReference type="Proteomes" id="UP000094527"/>
    </source>
</evidence>
<dbReference type="STRING" id="48709.A0A1D2M749"/>
<organism evidence="6 7">
    <name type="scientific">Orchesella cincta</name>
    <name type="common">Springtail</name>
    <name type="synonym">Podura cincta</name>
    <dbReference type="NCBI Taxonomy" id="48709"/>
    <lineage>
        <taxon>Eukaryota</taxon>
        <taxon>Metazoa</taxon>
        <taxon>Ecdysozoa</taxon>
        <taxon>Arthropoda</taxon>
        <taxon>Hexapoda</taxon>
        <taxon>Collembola</taxon>
        <taxon>Entomobryomorpha</taxon>
        <taxon>Entomobryoidea</taxon>
        <taxon>Orchesellidae</taxon>
        <taxon>Orchesellinae</taxon>
        <taxon>Orchesella</taxon>
    </lineage>
</organism>
<dbReference type="PANTHER" id="PTHR24071:SF0">
    <property type="entry name" value="GTP-BINDING NUCLEAR PROTEIN RAN"/>
    <property type="match status" value="1"/>
</dbReference>
<evidence type="ECO:0000256" key="2">
    <source>
        <dbReference type="ARBA" id="ARBA00022741"/>
    </source>
</evidence>
<dbReference type="InterPro" id="IPR001806">
    <property type="entry name" value="Small_GTPase"/>
</dbReference>
<proteinExistence type="predicted"/>
<evidence type="ECO:0000256" key="5">
    <source>
        <dbReference type="SAM" id="MobiDB-lite"/>
    </source>
</evidence>
<protein>
    <submittedName>
        <fullName evidence="6">GTP-binding nuclear protein Ran</fullName>
    </submittedName>
</protein>
<feature type="region of interest" description="Disordered" evidence="5">
    <location>
        <begin position="41"/>
        <end position="87"/>
    </location>
</feature>
<comment type="caution">
    <text evidence="6">The sequence shown here is derived from an EMBL/GenBank/DDBJ whole genome shotgun (WGS) entry which is preliminary data.</text>
</comment>
<dbReference type="GO" id="GO:0006606">
    <property type="term" value="P:protein import into nucleus"/>
    <property type="evidence" value="ECO:0007669"/>
    <property type="project" value="TreeGrafter"/>
</dbReference>
<keyword evidence="2" id="KW-0547">Nucleotide-binding</keyword>
<gene>
    <name evidence="6" type="ORF">Ocin01_17891</name>
</gene>
<reference evidence="6 7" key="1">
    <citation type="journal article" date="2016" name="Genome Biol. Evol.">
        <title>Gene Family Evolution Reflects Adaptation to Soil Environmental Stressors in the Genome of the Collembolan Orchesella cincta.</title>
        <authorList>
            <person name="Faddeeva-Vakhrusheva A."/>
            <person name="Derks M.F."/>
            <person name="Anvar S.Y."/>
            <person name="Agamennone V."/>
            <person name="Suring W."/>
            <person name="Smit S."/>
            <person name="van Straalen N.M."/>
            <person name="Roelofs D."/>
        </authorList>
    </citation>
    <scope>NUCLEOTIDE SEQUENCE [LARGE SCALE GENOMIC DNA]</scope>
    <source>
        <tissue evidence="6">Mixed pool</tissue>
    </source>
</reference>
<dbReference type="PRINTS" id="PR00449">
    <property type="entry name" value="RASTRNSFRMNG"/>
</dbReference>
<evidence type="ECO:0000256" key="4">
    <source>
        <dbReference type="ARBA" id="ARBA00023134"/>
    </source>
</evidence>
<evidence type="ECO:0000313" key="6">
    <source>
        <dbReference type="EMBL" id="ODM88788.1"/>
    </source>
</evidence>
<evidence type="ECO:0000256" key="3">
    <source>
        <dbReference type="ARBA" id="ARBA00022927"/>
    </source>
</evidence>
<dbReference type="InterPro" id="IPR002041">
    <property type="entry name" value="Ran_GTPase"/>
</dbReference>
<dbReference type="Pfam" id="PF00071">
    <property type="entry name" value="Ras"/>
    <property type="match status" value="1"/>
</dbReference>
<dbReference type="SMART" id="SM00176">
    <property type="entry name" value="RAN"/>
    <property type="match status" value="1"/>
</dbReference>
<accession>A0A1D2M749</accession>
<dbReference type="Gene3D" id="3.40.50.300">
    <property type="entry name" value="P-loop containing nucleotide triphosphate hydrolases"/>
    <property type="match status" value="1"/>
</dbReference>